<dbReference type="InterPro" id="IPR052342">
    <property type="entry name" value="MCH/BMMD"/>
</dbReference>
<dbReference type="PANTHER" id="PTHR43664">
    <property type="entry name" value="MONOAMINE OXIDASE-RELATED"/>
    <property type="match status" value="1"/>
</dbReference>
<keyword evidence="2" id="KW-1185">Reference proteome</keyword>
<dbReference type="GO" id="GO:0016829">
    <property type="term" value="F:lyase activity"/>
    <property type="evidence" value="ECO:0007669"/>
    <property type="project" value="InterPro"/>
</dbReference>
<dbReference type="Gene3D" id="3.10.129.10">
    <property type="entry name" value="Hotdog Thioesterase"/>
    <property type="match status" value="1"/>
</dbReference>
<comment type="caution">
    <text evidence="1">The sequence shown here is derived from an EMBL/GenBank/DDBJ whole genome shotgun (WGS) entry which is preliminary data.</text>
</comment>
<organism evidence="1 2">
    <name type="scientific">Kribbella turkmenica</name>
    <dbReference type="NCBI Taxonomy" id="2530375"/>
    <lineage>
        <taxon>Bacteria</taxon>
        <taxon>Bacillati</taxon>
        <taxon>Actinomycetota</taxon>
        <taxon>Actinomycetes</taxon>
        <taxon>Propionibacteriales</taxon>
        <taxon>Kribbellaceae</taxon>
        <taxon>Kribbella</taxon>
    </lineage>
</organism>
<protein>
    <submittedName>
        <fullName evidence="1">MaoC family dehydratase</fullName>
    </submittedName>
</protein>
<dbReference type="SUPFAM" id="SSF54637">
    <property type="entry name" value="Thioesterase/thiol ester dehydrase-isomerase"/>
    <property type="match status" value="1"/>
</dbReference>
<name>A0A4R4XB87_9ACTN</name>
<gene>
    <name evidence="1" type="ORF">E1218_08885</name>
</gene>
<dbReference type="Proteomes" id="UP000295172">
    <property type="component" value="Unassembled WGS sequence"/>
</dbReference>
<dbReference type="InterPro" id="IPR029069">
    <property type="entry name" value="HotDog_dom_sf"/>
</dbReference>
<dbReference type="OrthoDB" id="9796589at2"/>
<dbReference type="InterPro" id="IPR048274">
    <property type="entry name" value="MC_hydratase"/>
</dbReference>
<dbReference type="RefSeq" id="WP_132318152.1">
    <property type="nucleotide sequence ID" value="NZ_SMKR01000028.1"/>
</dbReference>
<dbReference type="Pfam" id="PF19315">
    <property type="entry name" value="MC_hydratase"/>
    <property type="match status" value="1"/>
</dbReference>
<sequence>MSTPTPAGGRYLEDFEVGAVYRCPVGRTITETDNTWFTLLTNNTNQIHFNEDYASRTPWGRCLVNSALTLSVVAGLGVADFSANGFALGWDEIKLPHPVFAGDTLYSMTEVLEVRPSESRPEQGIVRVRTTGLNQDGVAVIEYVRSAMIWKRAHAPNSGLFPVPAIPGDSHVQ</sequence>
<evidence type="ECO:0000313" key="2">
    <source>
        <dbReference type="Proteomes" id="UP000295172"/>
    </source>
</evidence>
<dbReference type="PANTHER" id="PTHR43664:SF1">
    <property type="entry name" value="BETA-METHYLMALYL-COA DEHYDRATASE"/>
    <property type="match status" value="1"/>
</dbReference>
<accession>A0A4R4XB87</accession>
<dbReference type="EMBL" id="SMKR01000028">
    <property type="protein sequence ID" value="TDD27896.1"/>
    <property type="molecule type" value="Genomic_DNA"/>
</dbReference>
<reference evidence="1 2" key="1">
    <citation type="submission" date="2019-02" db="EMBL/GenBank/DDBJ databases">
        <title>Draft genome sequences of novel Actinobacteria.</title>
        <authorList>
            <person name="Sahin N."/>
            <person name="Ay H."/>
            <person name="Saygin H."/>
        </authorList>
    </citation>
    <scope>NUCLEOTIDE SEQUENCE [LARGE SCALE GENOMIC DNA]</scope>
    <source>
        <strain evidence="1 2">16K104</strain>
    </source>
</reference>
<evidence type="ECO:0000313" key="1">
    <source>
        <dbReference type="EMBL" id="TDD27896.1"/>
    </source>
</evidence>
<proteinExistence type="predicted"/>
<dbReference type="AlphaFoldDB" id="A0A4R4XB87"/>
<dbReference type="CDD" id="cd03451">
    <property type="entry name" value="FkbR2"/>
    <property type="match status" value="1"/>
</dbReference>